<comment type="similarity">
    <text evidence="2">Belongs to the FKBP-type PPIase family.</text>
</comment>
<evidence type="ECO:0000256" key="4">
    <source>
        <dbReference type="ARBA" id="ARBA00023110"/>
    </source>
</evidence>
<dbReference type="SUPFAM" id="SSF54534">
    <property type="entry name" value="FKBP-like"/>
    <property type="match status" value="1"/>
</dbReference>
<dbReference type="InterPro" id="IPR001179">
    <property type="entry name" value="PPIase_FKBP_dom"/>
</dbReference>
<dbReference type="GO" id="GO:0003755">
    <property type="term" value="F:peptidyl-prolyl cis-trans isomerase activity"/>
    <property type="evidence" value="ECO:0007669"/>
    <property type="project" value="UniProtKB-KW"/>
</dbReference>
<dbReference type="Proteomes" id="UP000753961">
    <property type="component" value="Unassembled WGS sequence"/>
</dbReference>
<keyword evidence="7" id="KW-1133">Transmembrane helix</keyword>
<reference evidence="9" key="1">
    <citation type="submission" date="2021-06" db="EMBL/GenBank/DDBJ databases">
        <title>44 bacteria genomes isolated from Dapeng, Shenzhen.</title>
        <authorList>
            <person name="Zheng W."/>
            <person name="Yu S."/>
            <person name="Huang Y."/>
        </authorList>
    </citation>
    <scope>NUCLEOTIDE SEQUENCE</scope>
    <source>
        <strain evidence="9">DP5N28-2</strain>
    </source>
</reference>
<dbReference type="PANTHER" id="PTHR43811">
    <property type="entry name" value="FKBP-TYPE PEPTIDYL-PROLYL CIS-TRANS ISOMERASE FKPA"/>
    <property type="match status" value="1"/>
</dbReference>
<dbReference type="Gene3D" id="3.10.50.40">
    <property type="match status" value="1"/>
</dbReference>
<comment type="catalytic activity">
    <reaction evidence="1 6">
        <text>[protein]-peptidylproline (omega=180) = [protein]-peptidylproline (omega=0)</text>
        <dbReference type="Rhea" id="RHEA:16237"/>
        <dbReference type="Rhea" id="RHEA-COMP:10747"/>
        <dbReference type="Rhea" id="RHEA-COMP:10748"/>
        <dbReference type="ChEBI" id="CHEBI:83833"/>
        <dbReference type="ChEBI" id="CHEBI:83834"/>
        <dbReference type="EC" id="5.2.1.8"/>
    </reaction>
</comment>
<gene>
    <name evidence="9" type="ORF">KUV50_01845</name>
</gene>
<evidence type="ECO:0000259" key="8">
    <source>
        <dbReference type="PROSITE" id="PS50059"/>
    </source>
</evidence>
<keyword evidence="7" id="KW-0472">Membrane</keyword>
<dbReference type="PANTHER" id="PTHR43811:SF19">
    <property type="entry name" value="39 KDA FK506-BINDING NUCLEAR PROTEIN"/>
    <property type="match status" value="1"/>
</dbReference>
<dbReference type="EC" id="5.2.1.8" evidence="3 6"/>
<keyword evidence="4 6" id="KW-0697">Rotamase</keyword>
<dbReference type="AlphaFoldDB" id="A0A953HJ76"/>
<comment type="caution">
    <text evidence="9">The sequence shown here is derived from an EMBL/GenBank/DDBJ whole genome shotgun (WGS) entry which is preliminary data.</text>
</comment>
<evidence type="ECO:0000256" key="5">
    <source>
        <dbReference type="ARBA" id="ARBA00023235"/>
    </source>
</evidence>
<evidence type="ECO:0000256" key="6">
    <source>
        <dbReference type="PROSITE-ProRule" id="PRU00277"/>
    </source>
</evidence>
<keyword evidence="10" id="KW-1185">Reference proteome</keyword>
<dbReference type="InterPro" id="IPR046357">
    <property type="entry name" value="PPIase_dom_sf"/>
</dbReference>
<evidence type="ECO:0000256" key="2">
    <source>
        <dbReference type="ARBA" id="ARBA00006577"/>
    </source>
</evidence>
<dbReference type="EMBL" id="JAHVHU010000002">
    <property type="protein sequence ID" value="MBY5956859.1"/>
    <property type="molecule type" value="Genomic_DNA"/>
</dbReference>
<evidence type="ECO:0000313" key="9">
    <source>
        <dbReference type="EMBL" id="MBY5956859.1"/>
    </source>
</evidence>
<dbReference type="RefSeq" id="WP_222578379.1">
    <property type="nucleotide sequence ID" value="NZ_JAHVHU010000002.1"/>
</dbReference>
<protein>
    <recommendedName>
        <fullName evidence="3 6">peptidylprolyl isomerase</fullName>
        <ecNumber evidence="3 6">5.2.1.8</ecNumber>
    </recommendedName>
</protein>
<dbReference type="PROSITE" id="PS50059">
    <property type="entry name" value="FKBP_PPIASE"/>
    <property type="match status" value="1"/>
</dbReference>
<sequence>MYKFVHMRLEVLIQFGYTSDFIQHRLIMNRMFYLNKPILLITFALLAIFILHACNKPKGYRTESGLIFYVYGDQSKDSTAKVGEVIKFNYKKYVNDSLVESTYPGIPQYEQVMPGLFYPYEAGEIYPYFRKGDSIVLYQEADSLLKRRLFYPVPSYVSSGDEVVTHFKVLDIFSSDSLAGVDMNEEYPRAMARNRKSGASRLKRYLDKRHIDAELTPDTVYIETIKEGQGVQVEPGDMITFRFTAKTITGSVFGTNTGEDDVPMDYEVMSGFMPKGIDETLPRLQVGDHVRMYVPAMKAFGASPPPGLEKGFQDIIFEVEILSKKSVEN</sequence>
<dbReference type="Pfam" id="PF00254">
    <property type="entry name" value="FKBP_C"/>
    <property type="match status" value="1"/>
</dbReference>
<keyword evidence="7" id="KW-0812">Transmembrane</keyword>
<organism evidence="9 10">
    <name type="scientific">Membranihabitans marinus</name>
    <dbReference type="NCBI Taxonomy" id="1227546"/>
    <lineage>
        <taxon>Bacteria</taxon>
        <taxon>Pseudomonadati</taxon>
        <taxon>Bacteroidota</taxon>
        <taxon>Saprospiria</taxon>
        <taxon>Saprospirales</taxon>
        <taxon>Saprospiraceae</taxon>
        <taxon>Membranihabitans</taxon>
    </lineage>
</organism>
<evidence type="ECO:0000256" key="1">
    <source>
        <dbReference type="ARBA" id="ARBA00000971"/>
    </source>
</evidence>
<proteinExistence type="inferred from homology"/>
<name>A0A953HJ76_9BACT</name>
<accession>A0A953HJ76</accession>
<evidence type="ECO:0000256" key="3">
    <source>
        <dbReference type="ARBA" id="ARBA00013194"/>
    </source>
</evidence>
<feature type="domain" description="PPIase FKBP-type" evidence="8">
    <location>
        <begin position="236"/>
        <end position="325"/>
    </location>
</feature>
<feature type="transmembrane region" description="Helical" evidence="7">
    <location>
        <begin position="33"/>
        <end position="53"/>
    </location>
</feature>
<evidence type="ECO:0000313" key="10">
    <source>
        <dbReference type="Proteomes" id="UP000753961"/>
    </source>
</evidence>
<keyword evidence="5 6" id="KW-0413">Isomerase</keyword>
<evidence type="ECO:0000256" key="7">
    <source>
        <dbReference type="SAM" id="Phobius"/>
    </source>
</evidence>